<keyword evidence="1" id="KW-1133">Transmembrane helix</keyword>
<dbReference type="OrthoDB" id="1932652at2759"/>
<dbReference type="Gramene" id="OE9A083788T1">
    <property type="protein sequence ID" value="OE9A083788C1"/>
    <property type="gene ID" value="OE9A083788"/>
</dbReference>
<gene>
    <name evidence="2" type="ORF">OLEA9_A083788</name>
</gene>
<keyword evidence="3" id="KW-1185">Reference proteome</keyword>
<dbReference type="PANTHER" id="PTHR37196:SF2">
    <property type="entry name" value="TRANSMEMBRANE PROTEIN"/>
    <property type="match status" value="1"/>
</dbReference>
<comment type="caution">
    <text evidence="2">The sequence shown here is derived from an EMBL/GenBank/DDBJ whole genome shotgun (WGS) entry which is preliminary data.</text>
</comment>
<sequence length="118" mass="13527">MKCIDCHSLRSPTLSESRYMQEIKPAKFFCFSSKKSAWLQQDWKRFSVTTRALPSSPFLAAVPLAASPDIAVLLQTSAILLFAYWIANFVVPRMVYKDLQFDKTDENKSPNDKNFPED</sequence>
<reference evidence="2 3" key="1">
    <citation type="submission" date="2019-12" db="EMBL/GenBank/DDBJ databases">
        <authorList>
            <person name="Alioto T."/>
            <person name="Alioto T."/>
            <person name="Gomez Garrido J."/>
        </authorList>
    </citation>
    <scope>NUCLEOTIDE SEQUENCE [LARGE SCALE GENOMIC DNA]</scope>
</reference>
<evidence type="ECO:0000256" key="1">
    <source>
        <dbReference type="SAM" id="Phobius"/>
    </source>
</evidence>
<evidence type="ECO:0000313" key="3">
    <source>
        <dbReference type="Proteomes" id="UP000594638"/>
    </source>
</evidence>
<keyword evidence="1" id="KW-0812">Transmembrane</keyword>
<keyword evidence="1" id="KW-0472">Membrane</keyword>
<dbReference type="EMBL" id="CACTIH010007494">
    <property type="protein sequence ID" value="CAA3014558.1"/>
    <property type="molecule type" value="Genomic_DNA"/>
</dbReference>
<protein>
    <submittedName>
        <fullName evidence="2">Uncharacterized protein</fullName>
    </submittedName>
</protein>
<name>A0A8S0U8H1_OLEEU</name>
<feature type="transmembrane region" description="Helical" evidence="1">
    <location>
        <begin position="70"/>
        <end position="91"/>
    </location>
</feature>
<evidence type="ECO:0000313" key="2">
    <source>
        <dbReference type="EMBL" id="CAA3014558.1"/>
    </source>
</evidence>
<dbReference type="AlphaFoldDB" id="A0A8S0U8H1"/>
<proteinExistence type="predicted"/>
<dbReference type="PANTHER" id="PTHR37196">
    <property type="entry name" value="TRANSMEMBRANE PROTEIN"/>
    <property type="match status" value="1"/>
</dbReference>
<organism evidence="2 3">
    <name type="scientific">Olea europaea subsp. europaea</name>
    <dbReference type="NCBI Taxonomy" id="158383"/>
    <lineage>
        <taxon>Eukaryota</taxon>
        <taxon>Viridiplantae</taxon>
        <taxon>Streptophyta</taxon>
        <taxon>Embryophyta</taxon>
        <taxon>Tracheophyta</taxon>
        <taxon>Spermatophyta</taxon>
        <taxon>Magnoliopsida</taxon>
        <taxon>eudicotyledons</taxon>
        <taxon>Gunneridae</taxon>
        <taxon>Pentapetalae</taxon>
        <taxon>asterids</taxon>
        <taxon>lamiids</taxon>
        <taxon>Lamiales</taxon>
        <taxon>Oleaceae</taxon>
        <taxon>Oleeae</taxon>
        <taxon>Olea</taxon>
    </lineage>
</organism>
<dbReference type="Proteomes" id="UP000594638">
    <property type="component" value="Unassembled WGS sequence"/>
</dbReference>
<accession>A0A8S0U8H1</accession>